<dbReference type="InterPro" id="IPR003593">
    <property type="entry name" value="AAA+_ATPase"/>
</dbReference>
<dbReference type="SUPFAM" id="SSF52540">
    <property type="entry name" value="P-loop containing nucleoside triphosphate hydrolases"/>
    <property type="match status" value="1"/>
</dbReference>
<sequence>MKSKKVTKKPLLEIHDLFASTENLTILKGVNITINPGEIHAIMGRNGCGKSTLSKIIAGHPSYEITGGNIKLSGTDIEPLEPEERAQSGIFLGFQYPIEIPGVSNLEFLRVATNARRKFLKKEELDTFEFEDLVKEKLEIVKMEPTFLNRSINQGFSGGEKKRNEILQMALLEPKIAILDETDSGLDIDALRIVASGIKKIANENCGIILITHYQRLLDEIKPDFVHVMADGKIIKTGNSELALELEKNGYEWTDKFIDKT</sequence>
<keyword evidence="2" id="KW-0067">ATP-binding</keyword>
<organism evidence="4">
    <name type="scientific">marine metagenome</name>
    <dbReference type="NCBI Taxonomy" id="408172"/>
    <lineage>
        <taxon>unclassified sequences</taxon>
        <taxon>metagenomes</taxon>
        <taxon>ecological metagenomes</taxon>
    </lineage>
</organism>
<dbReference type="PROSITE" id="PS00211">
    <property type="entry name" value="ABC_TRANSPORTER_1"/>
    <property type="match status" value="1"/>
</dbReference>
<dbReference type="InterPro" id="IPR027417">
    <property type="entry name" value="P-loop_NTPase"/>
</dbReference>
<evidence type="ECO:0000256" key="2">
    <source>
        <dbReference type="ARBA" id="ARBA00022840"/>
    </source>
</evidence>
<dbReference type="GO" id="GO:0016887">
    <property type="term" value="F:ATP hydrolysis activity"/>
    <property type="evidence" value="ECO:0007669"/>
    <property type="project" value="InterPro"/>
</dbReference>
<dbReference type="PANTHER" id="PTHR43204">
    <property type="entry name" value="ABC TRANSPORTER I FAMILY MEMBER 6, CHLOROPLASTIC"/>
    <property type="match status" value="1"/>
</dbReference>
<reference evidence="4" key="1">
    <citation type="submission" date="2018-05" db="EMBL/GenBank/DDBJ databases">
        <authorList>
            <person name="Lanie J.A."/>
            <person name="Ng W.-L."/>
            <person name="Kazmierczak K.M."/>
            <person name="Andrzejewski T.M."/>
            <person name="Davidsen T.M."/>
            <person name="Wayne K.J."/>
            <person name="Tettelin H."/>
            <person name="Glass J.I."/>
            <person name="Rusch D."/>
            <person name="Podicherti R."/>
            <person name="Tsui H.-C.T."/>
            <person name="Winkler M.E."/>
        </authorList>
    </citation>
    <scope>NUCLEOTIDE SEQUENCE</scope>
</reference>
<feature type="domain" description="ABC transporter" evidence="3">
    <location>
        <begin position="12"/>
        <end position="256"/>
    </location>
</feature>
<dbReference type="AlphaFoldDB" id="A0A382IRQ7"/>
<dbReference type="EMBL" id="UINC01068929">
    <property type="protein sequence ID" value="SVC01912.1"/>
    <property type="molecule type" value="Genomic_DNA"/>
</dbReference>
<dbReference type="InterPro" id="IPR010230">
    <property type="entry name" value="FeS-cluster_ATPase_SufC"/>
</dbReference>
<dbReference type="CDD" id="cd03217">
    <property type="entry name" value="ABC_FeS_Assembly"/>
    <property type="match status" value="1"/>
</dbReference>
<accession>A0A382IRQ7</accession>
<proteinExistence type="predicted"/>
<gene>
    <name evidence="4" type="ORF">METZ01_LOCUS254766</name>
</gene>
<dbReference type="PROSITE" id="PS50893">
    <property type="entry name" value="ABC_TRANSPORTER_2"/>
    <property type="match status" value="1"/>
</dbReference>
<keyword evidence="1" id="KW-0547">Nucleotide-binding</keyword>
<name>A0A382IRQ7_9ZZZZ</name>
<dbReference type="SMART" id="SM00382">
    <property type="entry name" value="AAA"/>
    <property type="match status" value="1"/>
</dbReference>
<evidence type="ECO:0000256" key="1">
    <source>
        <dbReference type="ARBA" id="ARBA00022741"/>
    </source>
</evidence>
<dbReference type="Pfam" id="PF00005">
    <property type="entry name" value="ABC_tran"/>
    <property type="match status" value="1"/>
</dbReference>
<dbReference type="InterPro" id="IPR003439">
    <property type="entry name" value="ABC_transporter-like_ATP-bd"/>
</dbReference>
<dbReference type="NCBIfam" id="TIGR01978">
    <property type="entry name" value="sufC"/>
    <property type="match status" value="1"/>
</dbReference>
<dbReference type="PANTHER" id="PTHR43204:SF1">
    <property type="entry name" value="ABC TRANSPORTER I FAMILY MEMBER 6, CHLOROPLASTIC"/>
    <property type="match status" value="1"/>
</dbReference>
<protein>
    <recommendedName>
        <fullName evidence="3">ABC transporter domain-containing protein</fullName>
    </recommendedName>
</protein>
<evidence type="ECO:0000313" key="4">
    <source>
        <dbReference type="EMBL" id="SVC01912.1"/>
    </source>
</evidence>
<dbReference type="GO" id="GO:0005524">
    <property type="term" value="F:ATP binding"/>
    <property type="evidence" value="ECO:0007669"/>
    <property type="project" value="UniProtKB-KW"/>
</dbReference>
<dbReference type="InterPro" id="IPR017871">
    <property type="entry name" value="ABC_transporter-like_CS"/>
</dbReference>
<dbReference type="Gene3D" id="3.40.50.300">
    <property type="entry name" value="P-loop containing nucleotide triphosphate hydrolases"/>
    <property type="match status" value="1"/>
</dbReference>
<evidence type="ECO:0000259" key="3">
    <source>
        <dbReference type="PROSITE" id="PS50893"/>
    </source>
</evidence>